<evidence type="ECO:0000256" key="1">
    <source>
        <dbReference type="SAM" id="MobiDB-lite"/>
    </source>
</evidence>
<organism evidence="2 3">
    <name type="scientific">Decorospora gaudefroyi</name>
    <dbReference type="NCBI Taxonomy" id="184978"/>
    <lineage>
        <taxon>Eukaryota</taxon>
        <taxon>Fungi</taxon>
        <taxon>Dikarya</taxon>
        <taxon>Ascomycota</taxon>
        <taxon>Pezizomycotina</taxon>
        <taxon>Dothideomycetes</taxon>
        <taxon>Pleosporomycetidae</taxon>
        <taxon>Pleosporales</taxon>
        <taxon>Pleosporineae</taxon>
        <taxon>Pleosporaceae</taxon>
        <taxon>Decorospora</taxon>
    </lineage>
</organism>
<sequence>MSSSSHHQQQQPPSPTPAAPSSSHQPSAPKPEPPPKPKQKPKSKSKPKKQVLHLLGFFPHPSDPSYAAWTQDCSTDPVYCFREEWVGGEVLEGMEKEGREKEKGGKKGKRRNALLEGVDRVERIGIGIGSGMRVGRDRVAEANEAFCLSDDALHCSYPLFHFHLHILFISALTFTTSTSSNVIRARIPSYGHTTTIFFRSCRLRPSAPPTHHNYTTPTMDTRNRSLSRSSSMPILVPSPEQTPSPNWQYGSASLWDAQPAHHLSMNPPSYQNFSSNTNMWGLTAQHFPSQSTSGVHSPDSDTIVKLSNTCPPTAKVSPKSPDSEATVTPDRQKLRHGSVPMGVHASLTNPSIHHHGKAHTQAELDVLPSPWNPTFEAQRHARAPSGAESFMTDSSYAMSMNADWEGGMSHAHGHTLRPDPFQALQIPAQTTLHQRRMSSRMSSFPTIPSPLAPRRMGEEQRGSDTSGFVNPAPSQKFEYGGLLSAPPTFQRVGQEESSNMFGLHQRKVDGAEPSLQRLPGYGSGVGHARQNTDPFVDDTTATQRFDGKKPSLFTHHSPNIPSNPPSFATPIGTRPPPPPIFPPQPTTPTQSPLPIPPLPSPSNPYHPHQHHPTTPTPPTAARQSWIQTAAHEIVHLSHALYAASHAYTTTPNATTYLHWQTVSAAYAHATDLEARKEERRNLFLGRKGMAALKTGVLGDASAGCVEAGEKLFGFRMAFLERVCSLVREHEMDEDGEEEEGITREMLRTLSLEEKKALRAHLVARLVKK</sequence>
<feature type="region of interest" description="Disordered" evidence="1">
    <location>
        <begin position="434"/>
        <end position="467"/>
    </location>
</feature>
<feature type="compositionally biased region" description="Basic residues" evidence="1">
    <location>
        <begin position="37"/>
        <end position="49"/>
    </location>
</feature>
<dbReference type="OrthoDB" id="3692823at2759"/>
<protein>
    <submittedName>
        <fullName evidence="2">Uncharacterized protein</fullName>
    </submittedName>
</protein>
<feature type="compositionally biased region" description="Polar residues" evidence="1">
    <location>
        <begin position="212"/>
        <end position="230"/>
    </location>
</feature>
<dbReference type="AlphaFoldDB" id="A0A6A5K0N9"/>
<proteinExistence type="predicted"/>
<accession>A0A6A5K0N9</accession>
<feature type="region of interest" description="Disordered" evidence="1">
    <location>
        <begin position="1"/>
        <end position="49"/>
    </location>
</feature>
<feature type="region of interest" description="Disordered" evidence="1">
    <location>
        <begin position="311"/>
        <end position="331"/>
    </location>
</feature>
<feature type="compositionally biased region" description="Low complexity" evidence="1">
    <location>
        <begin position="1"/>
        <end position="11"/>
    </location>
</feature>
<dbReference type="EMBL" id="ML975403">
    <property type="protein sequence ID" value="KAF1830271.1"/>
    <property type="molecule type" value="Genomic_DNA"/>
</dbReference>
<dbReference type="Proteomes" id="UP000800040">
    <property type="component" value="Unassembled WGS sequence"/>
</dbReference>
<evidence type="ECO:0000313" key="3">
    <source>
        <dbReference type="Proteomes" id="UP000800040"/>
    </source>
</evidence>
<feature type="compositionally biased region" description="Low complexity" evidence="1">
    <location>
        <begin position="557"/>
        <end position="572"/>
    </location>
</feature>
<gene>
    <name evidence="2" type="ORF">BDW02DRAFT_650776</name>
</gene>
<reference evidence="2" key="1">
    <citation type="submission" date="2020-01" db="EMBL/GenBank/DDBJ databases">
        <authorList>
            <consortium name="DOE Joint Genome Institute"/>
            <person name="Haridas S."/>
            <person name="Albert R."/>
            <person name="Binder M."/>
            <person name="Bloem J."/>
            <person name="Labutti K."/>
            <person name="Salamov A."/>
            <person name="Andreopoulos B."/>
            <person name="Baker S.E."/>
            <person name="Barry K."/>
            <person name="Bills G."/>
            <person name="Bluhm B.H."/>
            <person name="Cannon C."/>
            <person name="Castanera R."/>
            <person name="Culley D.E."/>
            <person name="Daum C."/>
            <person name="Ezra D."/>
            <person name="Gonzalez J.B."/>
            <person name="Henrissat B."/>
            <person name="Kuo A."/>
            <person name="Liang C."/>
            <person name="Lipzen A."/>
            <person name="Lutzoni F."/>
            <person name="Magnuson J."/>
            <person name="Mondo S."/>
            <person name="Nolan M."/>
            <person name="Ohm R."/>
            <person name="Pangilinan J."/>
            <person name="Park H.-J."/>
            <person name="Ramirez L."/>
            <person name="Alfaro M."/>
            <person name="Sun H."/>
            <person name="Tritt A."/>
            <person name="Yoshinaga Y."/>
            <person name="Zwiers L.-H."/>
            <person name="Turgeon B.G."/>
            <person name="Goodwin S.B."/>
            <person name="Spatafora J.W."/>
            <person name="Crous P.W."/>
            <person name="Grigoriev I.V."/>
        </authorList>
    </citation>
    <scope>NUCLEOTIDE SEQUENCE</scope>
    <source>
        <strain evidence="2">P77</strain>
    </source>
</reference>
<name>A0A6A5K0N9_9PLEO</name>
<evidence type="ECO:0000313" key="2">
    <source>
        <dbReference type="EMBL" id="KAF1830271.1"/>
    </source>
</evidence>
<feature type="region of interest" description="Disordered" evidence="1">
    <location>
        <begin position="208"/>
        <end position="230"/>
    </location>
</feature>
<keyword evidence="3" id="KW-1185">Reference proteome</keyword>
<feature type="region of interest" description="Disordered" evidence="1">
    <location>
        <begin position="552"/>
        <end position="621"/>
    </location>
</feature>
<feature type="compositionally biased region" description="Pro residues" evidence="1">
    <location>
        <begin position="573"/>
        <end position="604"/>
    </location>
</feature>